<proteinExistence type="predicted"/>
<reference evidence="3" key="1">
    <citation type="submission" date="2017-02" db="UniProtKB">
        <authorList>
            <consortium name="WormBaseParasite"/>
        </authorList>
    </citation>
    <scope>IDENTIFICATION</scope>
</reference>
<reference evidence="1 2" key="2">
    <citation type="submission" date="2018-10" db="EMBL/GenBank/DDBJ databases">
        <authorList>
            <consortium name="Pathogen Informatics"/>
        </authorList>
    </citation>
    <scope>NUCLEOTIDE SEQUENCE [LARGE SCALE GENOMIC DNA]</scope>
</reference>
<name>A0A0N4UWP6_ENTVE</name>
<protein>
    <submittedName>
        <fullName evidence="1 3">Uncharacterized protein</fullName>
    </submittedName>
</protein>
<dbReference type="EMBL" id="UXUI01007242">
    <property type="protein sequence ID" value="VDD86489.1"/>
    <property type="molecule type" value="Genomic_DNA"/>
</dbReference>
<gene>
    <name evidence="1" type="ORF">EVEC_LOCUS1632</name>
</gene>
<sequence length="69" mass="7783">MSFFYWCTTPESACKSLRPRQDSNLQSSVPKTDALSITLRGLEDRPQGEAVHRVAMFFSIVNVLSVSLY</sequence>
<dbReference type="WBParaSite" id="EVEC_0000192401-mRNA-1">
    <property type="protein sequence ID" value="EVEC_0000192401-mRNA-1"/>
    <property type="gene ID" value="EVEC_0000192401"/>
</dbReference>
<evidence type="ECO:0000313" key="2">
    <source>
        <dbReference type="Proteomes" id="UP000274131"/>
    </source>
</evidence>
<dbReference type="OrthoDB" id="5873998at2759"/>
<dbReference type="Proteomes" id="UP000274131">
    <property type="component" value="Unassembled WGS sequence"/>
</dbReference>
<accession>A0A0N4UWP6</accession>
<keyword evidence="2" id="KW-1185">Reference proteome</keyword>
<organism evidence="3">
    <name type="scientific">Enterobius vermicularis</name>
    <name type="common">Human pinworm</name>
    <dbReference type="NCBI Taxonomy" id="51028"/>
    <lineage>
        <taxon>Eukaryota</taxon>
        <taxon>Metazoa</taxon>
        <taxon>Ecdysozoa</taxon>
        <taxon>Nematoda</taxon>
        <taxon>Chromadorea</taxon>
        <taxon>Rhabditida</taxon>
        <taxon>Spirurina</taxon>
        <taxon>Oxyuridomorpha</taxon>
        <taxon>Oxyuroidea</taxon>
        <taxon>Oxyuridae</taxon>
        <taxon>Enterobius</taxon>
    </lineage>
</organism>
<evidence type="ECO:0000313" key="1">
    <source>
        <dbReference type="EMBL" id="VDD86489.1"/>
    </source>
</evidence>
<evidence type="ECO:0000313" key="3">
    <source>
        <dbReference type="WBParaSite" id="EVEC_0000192401-mRNA-1"/>
    </source>
</evidence>
<dbReference type="AlphaFoldDB" id="A0A0N4UWP6"/>